<dbReference type="EMBL" id="MU006251">
    <property type="protein sequence ID" value="KAF2818546.1"/>
    <property type="molecule type" value="Genomic_DNA"/>
</dbReference>
<keyword evidence="1" id="KW-0812">Transmembrane</keyword>
<keyword evidence="3" id="KW-1185">Reference proteome</keyword>
<feature type="transmembrane region" description="Helical" evidence="1">
    <location>
        <begin position="20"/>
        <end position="45"/>
    </location>
</feature>
<evidence type="ECO:0000313" key="3">
    <source>
        <dbReference type="Proteomes" id="UP000799424"/>
    </source>
</evidence>
<feature type="transmembrane region" description="Helical" evidence="1">
    <location>
        <begin position="57"/>
        <end position="77"/>
    </location>
</feature>
<proteinExistence type="predicted"/>
<sequence length="85" mass="9635">MGEEYRANSFSSSLYPVFSAVVAYTSIAIVVAFVLIHTVGIMQFFFGPYISLWRKVVWALCLGCGGLWTPIALWIFLFEDDEEED</sequence>
<reference evidence="2" key="1">
    <citation type="journal article" date="2020" name="Stud. Mycol.">
        <title>101 Dothideomycetes genomes: a test case for predicting lifestyles and emergence of pathogens.</title>
        <authorList>
            <person name="Haridas S."/>
            <person name="Albert R."/>
            <person name="Binder M."/>
            <person name="Bloem J."/>
            <person name="Labutti K."/>
            <person name="Salamov A."/>
            <person name="Andreopoulos B."/>
            <person name="Baker S."/>
            <person name="Barry K."/>
            <person name="Bills G."/>
            <person name="Bluhm B."/>
            <person name="Cannon C."/>
            <person name="Castanera R."/>
            <person name="Culley D."/>
            <person name="Daum C."/>
            <person name="Ezra D."/>
            <person name="Gonzalez J."/>
            <person name="Henrissat B."/>
            <person name="Kuo A."/>
            <person name="Liang C."/>
            <person name="Lipzen A."/>
            <person name="Lutzoni F."/>
            <person name="Magnuson J."/>
            <person name="Mondo S."/>
            <person name="Nolan M."/>
            <person name="Ohm R."/>
            <person name="Pangilinan J."/>
            <person name="Park H.-J."/>
            <person name="Ramirez L."/>
            <person name="Alfaro M."/>
            <person name="Sun H."/>
            <person name="Tritt A."/>
            <person name="Yoshinaga Y."/>
            <person name="Zwiers L.-H."/>
            <person name="Turgeon B."/>
            <person name="Goodwin S."/>
            <person name="Spatafora J."/>
            <person name="Crous P."/>
            <person name="Grigoriev I."/>
        </authorList>
    </citation>
    <scope>NUCLEOTIDE SEQUENCE</scope>
    <source>
        <strain evidence="2">CBS 113818</strain>
    </source>
</reference>
<keyword evidence="1" id="KW-0472">Membrane</keyword>
<gene>
    <name evidence="2" type="ORF">CC86DRAFT_375751</name>
</gene>
<accession>A0A6A6ZC22</accession>
<protein>
    <recommendedName>
        <fullName evidence="4">Transmembrane protein</fullName>
    </recommendedName>
</protein>
<dbReference type="Proteomes" id="UP000799424">
    <property type="component" value="Unassembled WGS sequence"/>
</dbReference>
<evidence type="ECO:0008006" key="4">
    <source>
        <dbReference type="Google" id="ProtNLM"/>
    </source>
</evidence>
<organism evidence="2 3">
    <name type="scientific">Ophiobolus disseminans</name>
    <dbReference type="NCBI Taxonomy" id="1469910"/>
    <lineage>
        <taxon>Eukaryota</taxon>
        <taxon>Fungi</taxon>
        <taxon>Dikarya</taxon>
        <taxon>Ascomycota</taxon>
        <taxon>Pezizomycotina</taxon>
        <taxon>Dothideomycetes</taxon>
        <taxon>Pleosporomycetidae</taxon>
        <taxon>Pleosporales</taxon>
        <taxon>Pleosporineae</taxon>
        <taxon>Phaeosphaeriaceae</taxon>
        <taxon>Ophiobolus</taxon>
    </lineage>
</organism>
<keyword evidence="1" id="KW-1133">Transmembrane helix</keyword>
<name>A0A6A6ZC22_9PLEO</name>
<dbReference type="AlphaFoldDB" id="A0A6A6ZC22"/>
<evidence type="ECO:0000313" key="2">
    <source>
        <dbReference type="EMBL" id="KAF2818546.1"/>
    </source>
</evidence>
<evidence type="ECO:0000256" key="1">
    <source>
        <dbReference type="SAM" id="Phobius"/>
    </source>
</evidence>